<comment type="caution">
    <text evidence="2">The sequence shown here is derived from an EMBL/GenBank/DDBJ whole genome shotgun (WGS) entry which is preliminary data.</text>
</comment>
<organism evidence="2 3">
    <name type="scientific">Paramecium sonneborni</name>
    <dbReference type="NCBI Taxonomy" id="65129"/>
    <lineage>
        <taxon>Eukaryota</taxon>
        <taxon>Sar</taxon>
        <taxon>Alveolata</taxon>
        <taxon>Ciliophora</taxon>
        <taxon>Intramacronucleata</taxon>
        <taxon>Oligohymenophorea</taxon>
        <taxon>Peniculida</taxon>
        <taxon>Parameciidae</taxon>
        <taxon>Paramecium</taxon>
    </lineage>
</organism>
<sequence length="80" mass="9720">MIFKSSDFILTFQFFLVPFIKGKEKRMKYRISDCCCSITFIITILIYLYNNQQNPLLYIQRIAYQQNHCIYLQIQQHSQN</sequence>
<proteinExistence type="predicted"/>
<keyword evidence="1" id="KW-1133">Transmembrane helix</keyword>
<dbReference type="Proteomes" id="UP000692954">
    <property type="component" value="Unassembled WGS sequence"/>
</dbReference>
<gene>
    <name evidence="2" type="ORF">PSON_ATCC_30995.1.T0220201</name>
</gene>
<evidence type="ECO:0000256" key="1">
    <source>
        <dbReference type="SAM" id="Phobius"/>
    </source>
</evidence>
<accession>A0A8S1LQS6</accession>
<feature type="transmembrane region" description="Helical" evidence="1">
    <location>
        <begin position="31"/>
        <end position="49"/>
    </location>
</feature>
<reference evidence="2" key="1">
    <citation type="submission" date="2021-01" db="EMBL/GenBank/DDBJ databases">
        <authorList>
            <consortium name="Genoscope - CEA"/>
            <person name="William W."/>
        </authorList>
    </citation>
    <scope>NUCLEOTIDE SEQUENCE</scope>
</reference>
<keyword evidence="1" id="KW-0812">Transmembrane</keyword>
<evidence type="ECO:0008006" key="4">
    <source>
        <dbReference type="Google" id="ProtNLM"/>
    </source>
</evidence>
<keyword evidence="3" id="KW-1185">Reference proteome</keyword>
<dbReference type="EMBL" id="CAJJDN010000022">
    <property type="protein sequence ID" value="CAD8066956.1"/>
    <property type="molecule type" value="Genomic_DNA"/>
</dbReference>
<keyword evidence="1" id="KW-0472">Membrane</keyword>
<name>A0A8S1LQS6_9CILI</name>
<evidence type="ECO:0000313" key="2">
    <source>
        <dbReference type="EMBL" id="CAD8066956.1"/>
    </source>
</evidence>
<protein>
    <recommendedName>
        <fullName evidence="4">Transmembrane protein</fullName>
    </recommendedName>
</protein>
<dbReference type="AlphaFoldDB" id="A0A8S1LQS6"/>
<evidence type="ECO:0000313" key="3">
    <source>
        <dbReference type="Proteomes" id="UP000692954"/>
    </source>
</evidence>